<sequence length="94" mass="10752">MSKPISLSHNANRILYVRNLPYMIDGQDLYDLFGAYGPIRQIRIGNIPKTQTTAYVVFEDVLDAQAAKDALNGYTMGSRYLIVQYHRLDKIQDN</sequence>
<accession>A0ABR2IET0</accession>
<keyword evidence="9" id="KW-1185">Reference proteome</keyword>
<name>A0ABR2IET0_9EUKA</name>
<proteinExistence type="predicted"/>
<evidence type="ECO:0000256" key="6">
    <source>
        <dbReference type="PROSITE-ProRule" id="PRU00176"/>
    </source>
</evidence>
<dbReference type="InterPro" id="IPR050374">
    <property type="entry name" value="RRT5_SRSF_SR"/>
</dbReference>
<dbReference type="SMART" id="SM00360">
    <property type="entry name" value="RRM"/>
    <property type="match status" value="1"/>
</dbReference>
<keyword evidence="5" id="KW-0539">Nucleus</keyword>
<evidence type="ECO:0000256" key="4">
    <source>
        <dbReference type="ARBA" id="ARBA00023187"/>
    </source>
</evidence>
<evidence type="ECO:0000256" key="5">
    <source>
        <dbReference type="ARBA" id="ARBA00023242"/>
    </source>
</evidence>
<dbReference type="InterPro" id="IPR012677">
    <property type="entry name" value="Nucleotide-bd_a/b_plait_sf"/>
</dbReference>
<comment type="subcellular location">
    <subcellularLocation>
        <location evidence="1">Nucleus</location>
    </subcellularLocation>
</comment>
<comment type="caution">
    <text evidence="8">The sequence shown here is derived from an EMBL/GenBank/DDBJ whole genome shotgun (WGS) entry which is preliminary data.</text>
</comment>
<dbReference type="PROSITE" id="PS50102">
    <property type="entry name" value="RRM"/>
    <property type="match status" value="1"/>
</dbReference>
<dbReference type="Gene3D" id="3.30.70.330">
    <property type="match status" value="1"/>
</dbReference>
<evidence type="ECO:0000259" key="7">
    <source>
        <dbReference type="PROSITE" id="PS50102"/>
    </source>
</evidence>
<dbReference type="Pfam" id="PF00076">
    <property type="entry name" value="RRM_1"/>
    <property type="match status" value="1"/>
</dbReference>
<evidence type="ECO:0000313" key="8">
    <source>
        <dbReference type="EMBL" id="KAK8861087.1"/>
    </source>
</evidence>
<reference evidence="8 9" key="1">
    <citation type="submission" date="2024-04" db="EMBL/GenBank/DDBJ databases">
        <title>Tritrichomonas musculus Genome.</title>
        <authorList>
            <person name="Alves-Ferreira E."/>
            <person name="Grigg M."/>
            <person name="Lorenzi H."/>
            <person name="Galac M."/>
        </authorList>
    </citation>
    <scope>NUCLEOTIDE SEQUENCE [LARGE SCALE GENOMIC DNA]</scope>
    <source>
        <strain evidence="8 9">EAF2021</strain>
    </source>
</reference>
<keyword evidence="3 6" id="KW-0694">RNA-binding</keyword>
<keyword evidence="4" id="KW-0508">mRNA splicing</keyword>
<evidence type="ECO:0000256" key="2">
    <source>
        <dbReference type="ARBA" id="ARBA00022664"/>
    </source>
</evidence>
<keyword evidence="2" id="KW-0507">mRNA processing</keyword>
<organism evidence="8 9">
    <name type="scientific">Tritrichomonas musculus</name>
    <dbReference type="NCBI Taxonomy" id="1915356"/>
    <lineage>
        <taxon>Eukaryota</taxon>
        <taxon>Metamonada</taxon>
        <taxon>Parabasalia</taxon>
        <taxon>Tritrichomonadida</taxon>
        <taxon>Tritrichomonadidae</taxon>
        <taxon>Tritrichomonas</taxon>
    </lineage>
</organism>
<dbReference type="SUPFAM" id="SSF54928">
    <property type="entry name" value="RNA-binding domain, RBD"/>
    <property type="match status" value="1"/>
</dbReference>
<dbReference type="CDD" id="cd12241">
    <property type="entry name" value="RRM_SF3B14"/>
    <property type="match status" value="1"/>
</dbReference>
<evidence type="ECO:0000256" key="1">
    <source>
        <dbReference type="ARBA" id="ARBA00004123"/>
    </source>
</evidence>
<evidence type="ECO:0000313" key="9">
    <source>
        <dbReference type="Proteomes" id="UP001470230"/>
    </source>
</evidence>
<protein>
    <recommendedName>
        <fullName evidence="7">RRM domain-containing protein</fullName>
    </recommendedName>
</protein>
<dbReference type="InterPro" id="IPR000504">
    <property type="entry name" value="RRM_dom"/>
</dbReference>
<dbReference type="PANTHER" id="PTHR23003">
    <property type="entry name" value="RNA RECOGNITION MOTIF RRM DOMAIN CONTAINING PROTEIN"/>
    <property type="match status" value="1"/>
</dbReference>
<dbReference type="EMBL" id="JAPFFF010000018">
    <property type="protein sequence ID" value="KAK8861087.1"/>
    <property type="molecule type" value="Genomic_DNA"/>
</dbReference>
<gene>
    <name evidence="8" type="ORF">M9Y10_012782</name>
</gene>
<feature type="domain" description="RRM" evidence="7">
    <location>
        <begin position="13"/>
        <end position="88"/>
    </location>
</feature>
<dbReference type="InterPro" id="IPR035979">
    <property type="entry name" value="RBD_domain_sf"/>
</dbReference>
<dbReference type="Proteomes" id="UP001470230">
    <property type="component" value="Unassembled WGS sequence"/>
</dbReference>
<dbReference type="InterPro" id="IPR034150">
    <property type="entry name" value="SF3B6_RRM"/>
</dbReference>
<evidence type="ECO:0000256" key="3">
    <source>
        <dbReference type="ARBA" id="ARBA00022884"/>
    </source>
</evidence>